<gene>
    <name evidence="2" type="ORF">GRX03_01590</name>
</gene>
<keyword evidence="1" id="KW-0472">Membrane</keyword>
<keyword evidence="1" id="KW-0812">Transmembrane</keyword>
<comment type="caution">
    <text evidence="2">The sequence shown here is derived from an EMBL/GenBank/DDBJ whole genome shotgun (WGS) entry which is preliminary data.</text>
</comment>
<name>A0A6B0T483_9EURY</name>
<evidence type="ECO:0000313" key="2">
    <source>
        <dbReference type="EMBL" id="MXR50303.1"/>
    </source>
</evidence>
<proteinExistence type="predicted"/>
<sequence>MDTSSLEDKRKFGALVVVVGAVLAIITAAILGANVEEAALAAEVGLYSTLIVGGTYALGRRFGQPHSHAVASAGIAFGALYLIAVSFRLMTEFGVRETNQVIMGMGAAIGLGVVTMAVIAALGRLGPSPS</sequence>
<feature type="transmembrane region" description="Helical" evidence="1">
    <location>
        <begin position="101"/>
        <end position="122"/>
    </location>
</feature>
<evidence type="ECO:0000313" key="3">
    <source>
        <dbReference type="Proteomes" id="UP000466535"/>
    </source>
</evidence>
<accession>A0A6B0T483</accession>
<organism evidence="2 3">
    <name type="scientific">Halovenus carboxidivorans</name>
    <dbReference type="NCBI Taxonomy" id="2692199"/>
    <lineage>
        <taxon>Archaea</taxon>
        <taxon>Methanobacteriati</taxon>
        <taxon>Methanobacteriota</taxon>
        <taxon>Stenosarchaea group</taxon>
        <taxon>Halobacteria</taxon>
        <taxon>Halobacteriales</taxon>
        <taxon>Haloarculaceae</taxon>
        <taxon>Halovenus</taxon>
    </lineage>
</organism>
<dbReference type="Proteomes" id="UP000466535">
    <property type="component" value="Unassembled WGS sequence"/>
</dbReference>
<keyword evidence="1" id="KW-1133">Transmembrane helix</keyword>
<protein>
    <submittedName>
        <fullName evidence="2">Uncharacterized protein</fullName>
    </submittedName>
</protein>
<feature type="transmembrane region" description="Helical" evidence="1">
    <location>
        <begin position="12"/>
        <end position="32"/>
    </location>
</feature>
<evidence type="ECO:0000256" key="1">
    <source>
        <dbReference type="SAM" id="Phobius"/>
    </source>
</evidence>
<feature type="transmembrane region" description="Helical" evidence="1">
    <location>
        <begin position="38"/>
        <end position="58"/>
    </location>
</feature>
<feature type="transmembrane region" description="Helical" evidence="1">
    <location>
        <begin position="70"/>
        <end position="89"/>
    </location>
</feature>
<dbReference type="EMBL" id="WUUT01000001">
    <property type="protein sequence ID" value="MXR50303.1"/>
    <property type="molecule type" value="Genomic_DNA"/>
</dbReference>
<keyword evidence="3" id="KW-1185">Reference proteome</keyword>
<reference evidence="2 3" key="1">
    <citation type="submission" date="2019-12" db="EMBL/GenBank/DDBJ databases">
        <title>Isolation and characterization of three novel carbon monoxide-oxidizing members of Halobacteria from salione crusts and soils.</title>
        <authorList>
            <person name="Myers M.R."/>
            <person name="King G.M."/>
        </authorList>
    </citation>
    <scope>NUCLEOTIDE SEQUENCE [LARGE SCALE GENOMIC DNA]</scope>
    <source>
        <strain evidence="2 3">WSH3</strain>
    </source>
</reference>
<dbReference type="RefSeq" id="WP_159762449.1">
    <property type="nucleotide sequence ID" value="NZ_WUUT01000001.1"/>
</dbReference>
<dbReference type="AlphaFoldDB" id="A0A6B0T483"/>